<evidence type="ECO:0000256" key="2">
    <source>
        <dbReference type="ARBA" id="ARBA00023002"/>
    </source>
</evidence>
<dbReference type="InterPro" id="IPR002347">
    <property type="entry name" value="SDR_fam"/>
</dbReference>
<dbReference type="EMBL" id="QQWE01000004">
    <property type="protein sequence ID" value="REJ56704.1"/>
    <property type="molecule type" value="Genomic_DNA"/>
</dbReference>
<evidence type="ECO:0000256" key="3">
    <source>
        <dbReference type="RuleBase" id="RU000363"/>
    </source>
</evidence>
<dbReference type="CDD" id="cd05374">
    <property type="entry name" value="17beta-HSD-like_SDR_c"/>
    <property type="match status" value="1"/>
</dbReference>
<keyword evidence="2" id="KW-0560">Oxidoreductase</keyword>
<dbReference type="Pfam" id="PF00106">
    <property type="entry name" value="adh_short"/>
    <property type="match status" value="1"/>
</dbReference>
<dbReference type="AlphaFoldDB" id="A0A3E0MA87"/>
<evidence type="ECO:0000313" key="5">
    <source>
        <dbReference type="Proteomes" id="UP000256301"/>
    </source>
</evidence>
<gene>
    <name evidence="4" type="ORF">DWQ56_13590</name>
</gene>
<dbReference type="SUPFAM" id="SSF51735">
    <property type="entry name" value="NAD(P)-binding Rossmann-fold domains"/>
    <property type="match status" value="1"/>
</dbReference>
<dbReference type="Proteomes" id="UP000256301">
    <property type="component" value="Unassembled WGS sequence"/>
</dbReference>
<dbReference type="PRINTS" id="PR00081">
    <property type="entry name" value="GDHRDH"/>
</dbReference>
<evidence type="ECO:0000313" key="4">
    <source>
        <dbReference type="EMBL" id="REJ56704.1"/>
    </source>
</evidence>
<organism evidence="4 5">
    <name type="scientific">Microcystis aeruginosa DA14</name>
    <dbReference type="NCBI Taxonomy" id="1987506"/>
    <lineage>
        <taxon>Bacteria</taxon>
        <taxon>Bacillati</taxon>
        <taxon>Cyanobacteriota</taxon>
        <taxon>Cyanophyceae</taxon>
        <taxon>Oscillatoriophycideae</taxon>
        <taxon>Chroococcales</taxon>
        <taxon>Microcystaceae</taxon>
        <taxon>Microcystis</taxon>
    </lineage>
</organism>
<evidence type="ECO:0000256" key="1">
    <source>
        <dbReference type="ARBA" id="ARBA00006484"/>
    </source>
</evidence>
<name>A0A3E0MA87_MICAE</name>
<proteinExistence type="inferred from homology"/>
<dbReference type="Gene3D" id="3.40.50.720">
    <property type="entry name" value="NAD(P)-binding Rossmann-like Domain"/>
    <property type="match status" value="1"/>
</dbReference>
<comment type="caution">
    <text evidence="4">The sequence shown here is derived from an EMBL/GenBank/DDBJ whole genome shotgun (WGS) entry which is preliminary data.</text>
</comment>
<sequence length="301" mass="34018">MFPKVVLITGCSSGFGLLTTLEMLRRGFLVIATMRNLEKRNCLEKALSQLDSLEKNSNKLPVKTESNLFLDTPHPWCKLFQLDVTNLDSIQLCVETVIEQFKSIDVLINNAGNGLGGFAEDISLEQFRTQFETNFFGLVTLTQQVVTYMRERHQGQIINVSSIAGLIGIPSLSSYCASKFAVEGFSECLRYELLPFNIWVSLVEPGTYPTNIQSDTRQLLTSAYTPQSAYYERGQRILNKTLEEVKNTKAAPQEVANLIGKIAQTKRPRLRYIIGTESIYVFLKKILPSFIFEYLVAHFFA</sequence>
<comment type="similarity">
    <text evidence="1 3">Belongs to the short-chain dehydrogenases/reductases (SDR) family.</text>
</comment>
<dbReference type="PANTHER" id="PTHR43976">
    <property type="entry name" value="SHORT CHAIN DEHYDROGENASE"/>
    <property type="match status" value="1"/>
</dbReference>
<dbReference type="PANTHER" id="PTHR43976:SF16">
    <property type="entry name" value="SHORT-CHAIN DEHYDROGENASE_REDUCTASE FAMILY PROTEIN"/>
    <property type="match status" value="1"/>
</dbReference>
<reference evidence="4 5" key="1">
    <citation type="submission" date="2017-08" db="EMBL/GenBank/DDBJ databases">
        <title>Functional genomic and metabolic studies of the symbiotic interactions of six Microcystis-dominated communities.</title>
        <authorList>
            <person name="Li Q."/>
            <person name="Lin F."/>
        </authorList>
    </citation>
    <scope>NUCLEOTIDE SEQUENCE [LARGE SCALE GENOMIC DNA]</scope>
    <source>
        <strain evidence="4">DA14</strain>
    </source>
</reference>
<dbReference type="InterPro" id="IPR036291">
    <property type="entry name" value="NAD(P)-bd_dom_sf"/>
</dbReference>
<dbReference type="GO" id="GO:0016491">
    <property type="term" value="F:oxidoreductase activity"/>
    <property type="evidence" value="ECO:0007669"/>
    <property type="project" value="UniProtKB-KW"/>
</dbReference>
<accession>A0A3E0MA87</accession>
<dbReference type="PROSITE" id="PS00061">
    <property type="entry name" value="ADH_SHORT"/>
    <property type="match status" value="1"/>
</dbReference>
<dbReference type="InterPro" id="IPR020904">
    <property type="entry name" value="Sc_DH/Rdtase_CS"/>
</dbReference>
<dbReference type="InterPro" id="IPR051911">
    <property type="entry name" value="SDR_oxidoreductase"/>
</dbReference>
<protein>
    <submittedName>
        <fullName evidence="4">Short-chain dehydrogenase</fullName>
    </submittedName>
</protein>
<dbReference type="PRINTS" id="PR00080">
    <property type="entry name" value="SDRFAMILY"/>
</dbReference>